<dbReference type="PANTHER" id="PTHR43384:SF4">
    <property type="entry name" value="CELLULOSE BIOSYNTHESIS PROTEIN BCSQ-RELATED"/>
    <property type="match status" value="1"/>
</dbReference>
<evidence type="ECO:0000313" key="5">
    <source>
        <dbReference type="Proteomes" id="UP001431131"/>
    </source>
</evidence>
<dbReference type="Pfam" id="PF13614">
    <property type="entry name" value="AAA_31"/>
    <property type="match status" value="1"/>
</dbReference>
<dbReference type="Gene3D" id="3.40.50.300">
    <property type="entry name" value="P-loop containing nucleotide triphosphate hydrolases"/>
    <property type="match status" value="1"/>
</dbReference>
<dbReference type="GO" id="GO:0005829">
    <property type="term" value="C:cytosol"/>
    <property type="evidence" value="ECO:0007669"/>
    <property type="project" value="TreeGrafter"/>
</dbReference>
<dbReference type="SUPFAM" id="SSF52540">
    <property type="entry name" value="P-loop containing nucleoside triphosphate hydrolases"/>
    <property type="match status" value="1"/>
</dbReference>
<dbReference type="RefSeq" id="WP_240251743.1">
    <property type="nucleotide sequence ID" value="NZ_JAKTTI010000001.1"/>
</dbReference>
<gene>
    <name evidence="4" type="ORF">MJG50_00385</name>
</gene>
<dbReference type="EMBL" id="JAKTTI010000001">
    <property type="protein sequence ID" value="MCH1623765.1"/>
    <property type="molecule type" value="Genomic_DNA"/>
</dbReference>
<keyword evidence="1" id="KW-0547">Nucleotide-binding</keyword>
<dbReference type="GO" id="GO:0005524">
    <property type="term" value="F:ATP binding"/>
    <property type="evidence" value="ECO:0007669"/>
    <property type="project" value="UniProtKB-KW"/>
</dbReference>
<organism evidence="4 5">
    <name type="scientific">Fredinandcohnia quinoae</name>
    <dbReference type="NCBI Taxonomy" id="2918902"/>
    <lineage>
        <taxon>Bacteria</taxon>
        <taxon>Bacillati</taxon>
        <taxon>Bacillota</taxon>
        <taxon>Bacilli</taxon>
        <taxon>Bacillales</taxon>
        <taxon>Bacillaceae</taxon>
        <taxon>Fredinandcohnia</taxon>
    </lineage>
</organism>
<dbReference type="InterPro" id="IPR027417">
    <property type="entry name" value="P-loop_NTPase"/>
</dbReference>
<dbReference type="InterPro" id="IPR050625">
    <property type="entry name" value="ParA/MinD_ATPase"/>
</dbReference>
<dbReference type="GO" id="GO:0009898">
    <property type="term" value="C:cytoplasmic side of plasma membrane"/>
    <property type="evidence" value="ECO:0007669"/>
    <property type="project" value="TreeGrafter"/>
</dbReference>
<dbReference type="InterPro" id="IPR025669">
    <property type="entry name" value="AAA_dom"/>
</dbReference>
<feature type="domain" description="AAA" evidence="3">
    <location>
        <begin position="23"/>
        <end position="170"/>
    </location>
</feature>
<evidence type="ECO:0000313" key="4">
    <source>
        <dbReference type="EMBL" id="MCH1623765.1"/>
    </source>
</evidence>
<accession>A0AAW5DXJ3</accession>
<dbReference type="AlphaFoldDB" id="A0AAW5DXJ3"/>
<dbReference type="GO" id="GO:0016887">
    <property type="term" value="F:ATP hydrolysis activity"/>
    <property type="evidence" value="ECO:0007669"/>
    <property type="project" value="TreeGrafter"/>
</dbReference>
<dbReference type="GO" id="GO:0051782">
    <property type="term" value="P:negative regulation of cell division"/>
    <property type="evidence" value="ECO:0007669"/>
    <property type="project" value="TreeGrafter"/>
</dbReference>
<comment type="caution">
    <text evidence="4">The sequence shown here is derived from an EMBL/GenBank/DDBJ whole genome shotgun (WGS) entry which is preliminary data.</text>
</comment>
<protein>
    <submittedName>
        <fullName evidence="4">MinD/ParA family protein</fullName>
    </submittedName>
</protein>
<dbReference type="Proteomes" id="UP001431131">
    <property type="component" value="Unassembled WGS sequence"/>
</dbReference>
<evidence type="ECO:0000256" key="2">
    <source>
        <dbReference type="ARBA" id="ARBA00022840"/>
    </source>
</evidence>
<sequence length="291" mass="32510">MTDQAEALRRKLESLSINRNTAKTIAVLSGKGGVGKSNISLNFSIALSMRGKRVLLFDMDFGMGNIEILMGTSTKYSIVDMFEKDVTLTDMIIRGPEGIDYIAGGTGLSSLFRLDEDKSALLFNQLQLIMDKYDFVIFDMGAGMTEDVINFLMSVDEVFIVTTPEPTSITDAYSAMKLICMSDNSVPLFLIVNRAQSELEGIAASKRIQQVTRQFLRKEINVMGILIDDKNVQKAVSHQVPFILYAPKAQISKMIESIVNNYVTNLSMKDKNSFSFISKLQRFFGRRKKGD</sequence>
<name>A0AAW5DXJ3_9BACI</name>
<dbReference type="PANTHER" id="PTHR43384">
    <property type="entry name" value="SEPTUM SITE-DETERMINING PROTEIN MIND HOMOLOG, CHLOROPLASTIC-RELATED"/>
    <property type="match status" value="1"/>
</dbReference>
<keyword evidence="2" id="KW-0067">ATP-binding</keyword>
<evidence type="ECO:0000256" key="1">
    <source>
        <dbReference type="ARBA" id="ARBA00022741"/>
    </source>
</evidence>
<evidence type="ECO:0000259" key="3">
    <source>
        <dbReference type="Pfam" id="PF13614"/>
    </source>
</evidence>
<dbReference type="InterPro" id="IPR025501">
    <property type="entry name" value="MinD_FleN"/>
</dbReference>
<dbReference type="InterPro" id="IPR033875">
    <property type="entry name" value="FlhG"/>
</dbReference>
<dbReference type="PIRSF" id="PIRSF003092">
    <property type="entry name" value="MinD"/>
    <property type="match status" value="1"/>
</dbReference>
<reference evidence="4" key="1">
    <citation type="submission" date="2022-02" db="EMBL/GenBank/DDBJ databases">
        <title>Fredinandcohnia quinoae sp. nov. isolated from Chenopodium quinoa seeds.</title>
        <authorList>
            <person name="Saati-Santamaria Z."/>
            <person name="Flores-Felix J.D."/>
            <person name="Igual J.M."/>
            <person name="Velazquez E."/>
            <person name="Garcia-Fraile P."/>
            <person name="Martinez-Molina E."/>
        </authorList>
    </citation>
    <scope>NUCLEOTIDE SEQUENCE</scope>
    <source>
        <strain evidence="4">SECRCQ15</strain>
    </source>
</reference>
<proteinExistence type="predicted"/>
<dbReference type="CDD" id="cd02038">
    <property type="entry name" value="FlhG-like"/>
    <property type="match status" value="1"/>
</dbReference>
<keyword evidence="5" id="KW-1185">Reference proteome</keyword>